<feature type="transmembrane region" description="Helical" evidence="7">
    <location>
        <begin position="103"/>
        <end position="121"/>
    </location>
</feature>
<organism evidence="9 10">
    <name type="scientific">Cohnella silvisoli</name>
    <dbReference type="NCBI Taxonomy" id="2873699"/>
    <lineage>
        <taxon>Bacteria</taxon>
        <taxon>Bacillati</taxon>
        <taxon>Bacillota</taxon>
        <taxon>Bacilli</taxon>
        <taxon>Bacillales</taxon>
        <taxon>Paenibacillaceae</taxon>
        <taxon>Cohnella</taxon>
    </lineage>
</organism>
<dbReference type="RefSeq" id="WP_232183070.1">
    <property type="nucleotide sequence ID" value="NZ_JAIOAP010000001.1"/>
</dbReference>
<evidence type="ECO:0000259" key="8">
    <source>
        <dbReference type="PROSITE" id="PS50928"/>
    </source>
</evidence>
<keyword evidence="2 7" id="KW-0813">Transport</keyword>
<evidence type="ECO:0000256" key="5">
    <source>
        <dbReference type="ARBA" id="ARBA00022989"/>
    </source>
</evidence>
<comment type="subcellular location">
    <subcellularLocation>
        <location evidence="1 7">Cell membrane</location>
        <topology evidence="1 7">Multi-pass membrane protein</topology>
    </subcellularLocation>
</comment>
<dbReference type="InterPro" id="IPR035906">
    <property type="entry name" value="MetI-like_sf"/>
</dbReference>
<dbReference type="PROSITE" id="PS50928">
    <property type="entry name" value="ABC_TM1"/>
    <property type="match status" value="1"/>
</dbReference>
<gene>
    <name evidence="9" type="ORF">QJS35_00650</name>
</gene>
<feature type="domain" description="ABC transmembrane type-1" evidence="8">
    <location>
        <begin position="69"/>
        <end position="259"/>
    </location>
</feature>
<keyword evidence="3" id="KW-1003">Cell membrane</keyword>
<evidence type="ECO:0000313" key="10">
    <source>
        <dbReference type="Proteomes" id="UP001493487"/>
    </source>
</evidence>
<dbReference type="Pfam" id="PF00528">
    <property type="entry name" value="BPD_transp_1"/>
    <property type="match status" value="1"/>
</dbReference>
<evidence type="ECO:0000256" key="3">
    <source>
        <dbReference type="ARBA" id="ARBA00022475"/>
    </source>
</evidence>
<protein>
    <submittedName>
        <fullName evidence="9">Carbohydrate ABC transporter permease</fullName>
    </submittedName>
</protein>
<dbReference type="EMBL" id="JASKHM010000001">
    <property type="protein sequence ID" value="MEQ4480893.1"/>
    <property type="molecule type" value="Genomic_DNA"/>
</dbReference>
<accession>A0ABV1KM40</accession>
<comment type="similarity">
    <text evidence="7">Belongs to the binding-protein-dependent transport system permease family.</text>
</comment>
<proteinExistence type="inferred from homology"/>
<feature type="transmembrane region" description="Helical" evidence="7">
    <location>
        <begin position="12"/>
        <end position="34"/>
    </location>
</feature>
<feature type="transmembrane region" description="Helical" evidence="7">
    <location>
        <begin position="240"/>
        <end position="259"/>
    </location>
</feature>
<evidence type="ECO:0000313" key="9">
    <source>
        <dbReference type="EMBL" id="MEQ4480893.1"/>
    </source>
</evidence>
<feature type="transmembrane region" description="Helical" evidence="7">
    <location>
        <begin position="69"/>
        <end position="91"/>
    </location>
</feature>
<dbReference type="CDD" id="cd06261">
    <property type="entry name" value="TM_PBP2"/>
    <property type="match status" value="1"/>
</dbReference>
<dbReference type="Proteomes" id="UP001493487">
    <property type="component" value="Unassembled WGS sequence"/>
</dbReference>
<reference evidence="9 10" key="1">
    <citation type="journal article" date="2023" name="Genome Announc.">
        <title>Pan-Genome Analyses of the Genus Cohnella and Proposal of the Novel Species Cohnella silvisoli sp. nov., Isolated from Forest Soil.</title>
        <authorList>
            <person name="Wang C."/>
            <person name="Mao L."/>
            <person name="Bao G."/>
            <person name="Zhu H."/>
        </authorList>
    </citation>
    <scope>NUCLEOTIDE SEQUENCE [LARGE SCALE GENOMIC DNA]</scope>
    <source>
        <strain evidence="9 10">NL03-T5-1</strain>
    </source>
</reference>
<comment type="caution">
    <text evidence="9">The sequence shown here is derived from an EMBL/GenBank/DDBJ whole genome shotgun (WGS) entry which is preliminary data.</text>
</comment>
<evidence type="ECO:0000256" key="7">
    <source>
        <dbReference type="RuleBase" id="RU363032"/>
    </source>
</evidence>
<dbReference type="InterPro" id="IPR000515">
    <property type="entry name" value="MetI-like"/>
</dbReference>
<dbReference type="Gene3D" id="1.10.3720.10">
    <property type="entry name" value="MetI-like"/>
    <property type="match status" value="1"/>
</dbReference>
<evidence type="ECO:0000256" key="6">
    <source>
        <dbReference type="ARBA" id="ARBA00023136"/>
    </source>
</evidence>
<feature type="transmembrane region" description="Helical" evidence="7">
    <location>
        <begin position="180"/>
        <end position="203"/>
    </location>
</feature>
<keyword evidence="5 7" id="KW-1133">Transmembrane helix</keyword>
<evidence type="ECO:0000256" key="1">
    <source>
        <dbReference type="ARBA" id="ARBA00004651"/>
    </source>
</evidence>
<keyword evidence="10" id="KW-1185">Reference proteome</keyword>
<evidence type="ECO:0000256" key="2">
    <source>
        <dbReference type="ARBA" id="ARBA00022448"/>
    </source>
</evidence>
<keyword evidence="4 7" id="KW-0812">Transmembrane</keyword>
<dbReference type="PANTHER" id="PTHR43744:SF8">
    <property type="entry name" value="SN-GLYCEROL-3-PHOSPHATE TRANSPORT SYSTEM PERMEASE PROTEIN UGPE"/>
    <property type="match status" value="1"/>
</dbReference>
<dbReference type="PANTHER" id="PTHR43744">
    <property type="entry name" value="ABC TRANSPORTER PERMEASE PROTEIN MG189-RELATED-RELATED"/>
    <property type="match status" value="1"/>
</dbReference>
<dbReference type="SUPFAM" id="SSF161098">
    <property type="entry name" value="MetI-like"/>
    <property type="match status" value="1"/>
</dbReference>
<sequence>MRRSRGIQMTAGTLLILLALVYLFPIYLILINSFKSFRDIFESPLSFPASFYLDNYTKAWKASDFLQTLLNNVTVTALTIAGVVVFTSMAGYKLSRDKSKLSWFFYILFTFPFLIPLYSYMIPLVQLVKQFHIENSPASLSLIYVSTSSFALFMFHGFVKSIPVELDESAYMDGCSQIRLFFSIVFPLLKPAISSVAILFSLWTWNDFLLPFLILTDKDAFTITIKVFQMFGMYGSEWDVITASLVLASMPIVILYVILQKYIVSGIAAGAIKG</sequence>
<keyword evidence="6 7" id="KW-0472">Membrane</keyword>
<name>A0ABV1KM40_9BACL</name>
<feature type="transmembrane region" description="Helical" evidence="7">
    <location>
        <begin position="141"/>
        <end position="159"/>
    </location>
</feature>
<evidence type="ECO:0000256" key="4">
    <source>
        <dbReference type="ARBA" id="ARBA00022692"/>
    </source>
</evidence>